<organism evidence="2 3">
    <name type="scientific">Clathrospora elynae</name>
    <dbReference type="NCBI Taxonomy" id="706981"/>
    <lineage>
        <taxon>Eukaryota</taxon>
        <taxon>Fungi</taxon>
        <taxon>Dikarya</taxon>
        <taxon>Ascomycota</taxon>
        <taxon>Pezizomycotina</taxon>
        <taxon>Dothideomycetes</taxon>
        <taxon>Pleosporomycetidae</taxon>
        <taxon>Pleosporales</taxon>
        <taxon>Diademaceae</taxon>
        <taxon>Clathrospora</taxon>
    </lineage>
</organism>
<gene>
    <name evidence="2" type="ORF">EJ02DRAFT_433650</name>
</gene>
<protein>
    <submittedName>
        <fullName evidence="2">Uncharacterized protein</fullName>
    </submittedName>
</protein>
<feature type="region of interest" description="Disordered" evidence="1">
    <location>
        <begin position="45"/>
        <end position="64"/>
    </location>
</feature>
<feature type="region of interest" description="Disordered" evidence="1">
    <location>
        <begin position="69"/>
        <end position="102"/>
    </location>
</feature>
<dbReference type="AlphaFoldDB" id="A0A6A5T0X8"/>
<accession>A0A6A5T0X8</accession>
<proteinExistence type="predicted"/>
<dbReference type="Proteomes" id="UP000800038">
    <property type="component" value="Unassembled WGS sequence"/>
</dbReference>
<name>A0A6A5T0X8_9PLEO</name>
<sequence length="102" mass="10773">MPASVASSISTIIKPKPTTCGESTLPEFSLEGKVAVALPKVSASTFSPFSPSPEQSSTSSKNYAGAFKQEAESYGLPEPKVNGYECDTSSKDNVRTPRNKIV</sequence>
<feature type="compositionally biased region" description="Low complexity" evidence="1">
    <location>
        <begin position="45"/>
        <end position="60"/>
    </location>
</feature>
<evidence type="ECO:0000256" key="1">
    <source>
        <dbReference type="SAM" id="MobiDB-lite"/>
    </source>
</evidence>
<dbReference type="EMBL" id="ML976031">
    <property type="protein sequence ID" value="KAF1942797.1"/>
    <property type="molecule type" value="Genomic_DNA"/>
</dbReference>
<reference evidence="2" key="1">
    <citation type="journal article" date="2020" name="Stud. Mycol.">
        <title>101 Dothideomycetes genomes: a test case for predicting lifestyles and emergence of pathogens.</title>
        <authorList>
            <person name="Haridas S."/>
            <person name="Albert R."/>
            <person name="Binder M."/>
            <person name="Bloem J."/>
            <person name="Labutti K."/>
            <person name="Salamov A."/>
            <person name="Andreopoulos B."/>
            <person name="Baker S."/>
            <person name="Barry K."/>
            <person name="Bills G."/>
            <person name="Bluhm B."/>
            <person name="Cannon C."/>
            <person name="Castanera R."/>
            <person name="Culley D."/>
            <person name="Daum C."/>
            <person name="Ezra D."/>
            <person name="Gonzalez J."/>
            <person name="Henrissat B."/>
            <person name="Kuo A."/>
            <person name="Liang C."/>
            <person name="Lipzen A."/>
            <person name="Lutzoni F."/>
            <person name="Magnuson J."/>
            <person name="Mondo S."/>
            <person name="Nolan M."/>
            <person name="Ohm R."/>
            <person name="Pangilinan J."/>
            <person name="Park H.-J."/>
            <person name="Ramirez L."/>
            <person name="Alfaro M."/>
            <person name="Sun H."/>
            <person name="Tritt A."/>
            <person name="Yoshinaga Y."/>
            <person name="Zwiers L.-H."/>
            <person name="Turgeon B."/>
            <person name="Goodwin S."/>
            <person name="Spatafora J."/>
            <person name="Crous P."/>
            <person name="Grigoriev I."/>
        </authorList>
    </citation>
    <scope>NUCLEOTIDE SEQUENCE</scope>
    <source>
        <strain evidence="2">CBS 161.51</strain>
    </source>
</reference>
<evidence type="ECO:0000313" key="2">
    <source>
        <dbReference type="EMBL" id="KAF1942797.1"/>
    </source>
</evidence>
<evidence type="ECO:0000313" key="3">
    <source>
        <dbReference type="Proteomes" id="UP000800038"/>
    </source>
</evidence>
<keyword evidence="3" id="KW-1185">Reference proteome</keyword>